<keyword evidence="8 14" id="KW-0808">Transferase</keyword>
<dbReference type="Pfam" id="PF07653">
    <property type="entry name" value="SH3_2"/>
    <property type="match status" value="1"/>
</dbReference>
<dbReference type="GO" id="GO:0005737">
    <property type="term" value="C:cytoplasm"/>
    <property type="evidence" value="ECO:0007669"/>
    <property type="project" value="UniProtKB-SubCell"/>
</dbReference>
<dbReference type="CDD" id="cd02440">
    <property type="entry name" value="AdoMet_MTases"/>
    <property type="match status" value="1"/>
</dbReference>
<dbReference type="GeneTree" id="ENSGT00940000160683"/>
<dbReference type="EC" id="2.1.1.319" evidence="3"/>
<evidence type="ECO:0000256" key="14">
    <source>
        <dbReference type="PROSITE-ProRule" id="PRU01015"/>
    </source>
</evidence>
<dbReference type="PANTHER" id="PTHR11006:SF92">
    <property type="entry name" value="PROTEIN ARGININE N-METHYLTRANSFERASE 2"/>
    <property type="match status" value="1"/>
</dbReference>
<dbReference type="OMA" id="NSEPTHW"/>
<protein>
    <recommendedName>
        <fullName evidence="4">Protein arginine N-methyltransferase 2</fullName>
        <ecNumber evidence="3">2.1.1.319</ecNumber>
    </recommendedName>
    <alternativeName>
        <fullName evidence="12">Histone-arginine N-methyltransferase PRMT2</fullName>
    </alternativeName>
</protein>
<dbReference type="Pfam" id="PF22528">
    <property type="entry name" value="PRMT_C"/>
    <property type="match status" value="1"/>
</dbReference>
<dbReference type="PROSITE" id="PS50002">
    <property type="entry name" value="SH3"/>
    <property type="match status" value="1"/>
</dbReference>
<keyword evidence="9 14" id="KW-0949">S-adenosyl-L-methionine</keyword>
<dbReference type="InterPro" id="IPR001452">
    <property type="entry name" value="SH3_domain"/>
</dbReference>
<evidence type="ECO:0000256" key="5">
    <source>
        <dbReference type="ARBA" id="ARBA00022443"/>
    </source>
</evidence>
<dbReference type="FunFam" id="2.70.160.11:FF:000007">
    <property type="entry name" value="Protein arginine N-methyltransferase 2"/>
    <property type="match status" value="1"/>
</dbReference>
<evidence type="ECO:0000256" key="4">
    <source>
        <dbReference type="ARBA" id="ARBA00018778"/>
    </source>
</evidence>
<dbReference type="InterPro" id="IPR025799">
    <property type="entry name" value="Arg_MeTrfase"/>
</dbReference>
<dbReference type="CTD" id="3275"/>
<evidence type="ECO:0000256" key="11">
    <source>
        <dbReference type="ARBA" id="ARBA00049086"/>
    </source>
</evidence>
<dbReference type="GO" id="GO:0042802">
    <property type="term" value="F:identical protein binding"/>
    <property type="evidence" value="ECO:0007669"/>
    <property type="project" value="Ensembl"/>
</dbReference>
<dbReference type="GO" id="GO:0042054">
    <property type="term" value="F:histone methyltransferase activity"/>
    <property type="evidence" value="ECO:0007669"/>
    <property type="project" value="TreeGrafter"/>
</dbReference>
<dbReference type="Ensembl" id="ENSPNAT00000006940.2">
    <property type="protein sequence ID" value="ENSPNAP00000004470.1"/>
    <property type="gene ID" value="ENSPNAG00000010918.2"/>
</dbReference>
<dbReference type="GeneID" id="108413753"/>
<evidence type="ECO:0000256" key="9">
    <source>
        <dbReference type="ARBA" id="ARBA00022691"/>
    </source>
</evidence>
<evidence type="ECO:0000256" key="13">
    <source>
        <dbReference type="PROSITE-ProRule" id="PRU00192"/>
    </source>
</evidence>
<evidence type="ECO:0000256" key="8">
    <source>
        <dbReference type="ARBA" id="ARBA00022679"/>
    </source>
</evidence>
<dbReference type="InterPro" id="IPR029063">
    <property type="entry name" value="SAM-dependent_MTases_sf"/>
</dbReference>
<dbReference type="GO" id="GO:0005634">
    <property type="term" value="C:nucleus"/>
    <property type="evidence" value="ECO:0007669"/>
    <property type="project" value="UniProtKB-SubCell"/>
</dbReference>
<proteinExistence type="predicted"/>
<dbReference type="GO" id="GO:0032259">
    <property type="term" value="P:methylation"/>
    <property type="evidence" value="ECO:0007669"/>
    <property type="project" value="UniProtKB-KW"/>
</dbReference>
<comment type="catalytic activity">
    <reaction evidence="11">
        <text>L-arginyl-[protein] + 2 S-adenosyl-L-methionine = N(omega),N(omega)-dimethyl-L-arginyl-[protein] + 2 S-adenosyl-L-homocysteine + 2 H(+)</text>
        <dbReference type="Rhea" id="RHEA:48096"/>
        <dbReference type="Rhea" id="RHEA-COMP:10532"/>
        <dbReference type="Rhea" id="RHEA-COMP:11991"/>
        <dbReference type="ChEBI" id="CHEBI:15378"/>
        <dbReference type="ChEBI" id="CHEBI:29965"/>
        <dbReference type="ChEBI" id="CHEBI:57856"/>
        <dbReference type="ChEBI" id="CHEBI:59789"/>
        <dbReference type="ChEBI" id="CHEBI:61897"/>
        <dbReference type="EC" id="2.1.1.319"/>
    </reaction>
</comment>
<organism evidence="16 17">
    <name type="scientific">Pygocentrus nattereri</name>
    <name type="common">Red-bellied piranha</name>
    <dbReference type="NCBI Taxonomy" id="42514"/>
    <lineage>
        <taxon>Eukaryota</taxon>
        <taxon>Metazoa</taxon>
        <taxon>Chordata</taxon>
        <taxon>Craniata</taxon>
        <taxon>Vertebrata</taxon>
        <taxon>Euteleostomi</taxon>
        <taxon>Actinopterygii</taxon>
        <taxon>Neopterygii</taxon>
        <taxon>Teleostei</taxon>
        <taxon>Ostariophysi</taxon>
        <taxon>Characiformes</taxon>
        <taxon>Characoidei</taxon>
        <taxon>Pygocentrus</taxon>
    </lineage>
</organism>
<dbReference type="InterPro" id="IPR055135">
    <property type="entry name" value="PRMT_dom"/>
</dbReference>
<evidence type="ECO:0000256" key="12">
    <source>
        <dbReference type="ARBA" id="ARBA00082811"/>
    </source>
</evidence>
<keyword evidence="10" id="KW-0539">Nucleus</keyword>
<evidence type="ECO:0000256" key="3">
    <source>
        <dbReference type="ARBA" id="ARBA00011925"/>
    </source>
</evidence>
<feature type="domain" description="SH3" evidence="15">
    <location>
        <begin position="10"/>
        <end position="69"/>
    </location>
</feature>
<name>A0A3B4C0P5_PYGNA</name>
<dbReference type="GO" id="GO:0140374">
    <property type="term" value="P:antiviral innate immune response"/>
    <property type="evidence" value="ECO:0007669"/>
    <property type="project" value="Ensembl"/>
</dbReference>
<dbReference type="STRING" id="42514.ENSPNAP00000004470"/>
<keyword evidence="5 13" id="KW-0728">SH3 domain</keyword>
<dbReference type="Gene3D" id="2.30.30.40">
    <property type="entry name" value="SH3 Domains"/>
    <property type="match status" value="1"/>
</dbReference>
<dbReference type="AlphaFoldDB" id="A0A3B4C0P5"/>
<dbReference type="InterPro" id="IPR007848">
    <property type="entry name" value="Small_mtfrase_dom"/>
</dbReference>
<comment type="subcellular location">
    <subcellularLocation>
        <location evidence="2">Cytoplasm</location>
    </subcellularLocation>
    <subcellularLocation>
        <location evidence="1">Nucleus</location>
    </subcellularLocation>
</comment>
<dbReference type="Gene3D" id="3.40.50.150">
    <property type="entry name" value="Vaccinia Virus protein VP39"/>
    <property type="match status" value="1"/>
</dbReference>
<evidence type="ECO:0000259" key="15">
    <source>
        <dbReference type="PROSITE" id="PS50002"/>
    </source>
</evidence>
<dbReference type="InterPro" id="IPR036028">
    <property type="entry name" value="SH3-like_dom_sf"/>
</dbReference>
<dbReference type="Gene3D" id="2.70.160.11">
    <property type="entry name" value="Hnrnp arginine n-methyltransferase1"/>
    <property type="match status" value="1"/>
</dbReference>
<evidence type="ECO:0000256" key="10">
    <source>
        <dbReference type="ARBA" id="ARBA00023242"/>
    </source>
</evidence>
<dbReference type="PANTHER" id="PTHR11006">
    <property type="entry name" value="PROTEIN ARGININE N-METHYLTRANSFERASE"/>
    <property type="match status" value="1"/>
</dbReference>
<evidence type="ECO:0000256" key="2">
    <source>
        <dbReference type="ARBA" id="ARBA00004496"/>
    </source>
</evidence>
<dbReference type="RefSeq" id="XP_017541897.1">
    <property type="nucleotide sequence ID" value="XM_017686408.2"/>
</dbReference>
<gene>
    <name evidence="16" type="primary">PRMT2</name>
</gene>
<dbReference type="OrthoDB" id="7848332at2759"/>
<evidence type="ECO:0000256" key="6">
    <source>
        <dbReference type="ARBA" id="ARBA00022490"/>
    </source>
</evidence>
<accession>A0A3B4C0P5</accession>
<evidence type="ECO:0000313" key="16">
    <source>
        <dbReference type="Ensembl" id="ENSPNAP00000004470.1"/>
    </source>
</evidence>
<evidence type="ECO:0000256" key="1">
    <source>
        <dbReference type="ARBA" id="ARBA00004123"/>
    </source>
</evidence>
<keyword evidence="17" id="KW-1185">Reference proteome</keyword>
<reference evidence="16 17" key="1">
    <citation type="submission" date="2020-10" db="EMBL/GenBank/DDBJ databases">
        <title>Pygocentrus nattereri (red-bellied piranha) genome, fPygNat1, primary haplotype.</title>
        <authorList>
            <person name="Myers G."/>
            <person name="Meyer A."/>
            <person name="Karagic N."/>
            <person name="Pippel M."/>
            <person name="Winkler S."/>
            <person name="Tracey A."/>
            <person name="Wood J."/>
            <person name="Formenti G."/>
            <person name="Howe K."/>
            <person name="Fedrigo O."/>
            <person name="Jarvis E.D."/>
        </authorList>
    </citation>
    <scope>NUCLEOTIDE SEQUENCE [LARGE SCALE GENOMIC DNA]</scope>
</reference>
<dbReference type="PROSITE" id="PS51678">
    <property type="entry name" value="SAM_MT_PRMT"/>
    <property type="match status" value="1"/>
</dbReference>
<dbReference type="Pfam" id="PF05175">
    <property type="entry name" value="MTS"/>
    <property type="match status" value="1"/>
</dbReference>
<dbReference type="SMART" id="SM00326">
    <property type="entry name" value="SH3"/>
    <property type="match status" value="1"/>
</dbReference>
<evidence type="ECO:0000313" key="17">
    <source>
        <dbReference type="Proteomes" id="UP001501920"/>
    </source>
</evidence>
<keyword evidence="7 14" id="KW-0489">Methyltransferase</keyword>
<dbReference type="FunFam" id="3.40.50.150:FF:000016">
    <property type="entry name" value="Protein arginine N-methyltransferase 6"/>
    <property type="match status" value="1"/>
</dbReference>
<dbReference type="SUPFAM" id="SSF50044">
    <property type="entry name" value="SH3-domain"/>
    <property type="match status" value="1"/>
</dbReference>
<evidence type="ECO:0000256" key="7">
    <source>
        <dbReference type="ARBA" id="ARBA00022603"/>
    </source>
</evidence>
<dbReference type="GO" id="GO:0035242">
    <property type="term" value="F:protein-arginine omega-N asymmetric methyltransferase activity"/>
    <property type="evidence" value="ECO:0007669"/>
    <property type="project" value="UniProtKB-EC"/>
</dbReference>
<dbReference type="Proteomes" id="UP001501920">
    <property type="component" value="Chromosome 6"/>
</dbReference>
<keyword evidence="6" id="KW-0963">Cytoplasm</keyword>
<reference evidence="16" key="2">
    <citation type="submission" date="2025-08" db="UniProtKB">
        <authorList>
            <consortium name="Ensembl"/>
        </authorList>
    </citation>
    <scope>IDENTIFICATION</scope>
</reference>
<sequence length="411" mass="46275">MIEDELADSKSPEEFVGSEDFTASGAQQLSFSAGEKILVHDRSCADWWWAEVGGCYGYVPSSYLHQAAAEVEDAWQDEEYFGSYGTLRLHLEMLSDRPRTETYRQVIVNNSAFLRGKVVMDLGCGTGIISLFCGRLAQPAAVYAVEASAVAEHTEKLVKLNGCEGVVTVFKSRAEELTLPSKVDVLVSEWMGNCLLFEFMVESVLCVRDRWLKDGGRMWPSSASLSLVPCQAHDDYTQKMEFWEDLYGLDFSCLQPVAQEEFFAKPKFSHELDPEDCLSTPCDVITLDMHTVRVSDLEKLRGEFRFPVEKSGTLHGFTAWFSTFFQSLHEGGSTLQLNTGPNSEPTHWKQTLFMLDAPIPVEEGDCVGGAIVLHRNPVWRRHMAITIEWSIKSRTAAAFSEVKSKRFPMWR</sequence>
<dbReference type="SUPFAM" id="SSF53335">
    <property type="entry name" value="S-adenosyl-L-methionine-dependent methyltransferases"/>
    <property type="match status" value="1"/>
</dbReference>
<reference evidence="16" key="3">
    <citation type="submission" date="2025-09" db="UniProtKB">
        <authorList>
            <consortium name="Ensembl"/>
        </authorList>
    </citation>
    <scope>IDENTIFICATION</scope>
</reference>